<dbReference type="InterPro" id="IPR008753">
    <property type="entry name" value="Peptidase_M13_N"/>
</dbReference>
<sequence>MTAETSTTISSISGGNLNTNKVAISGNQNAQKRGFHLETDKIENLQLCEQQNNTSPSTLNKLGTHLLNWIFCGPCIQFLKTSTTFHKMTLTGVTLIVTSLLVASPILFLISAAPSMPHSRDGCSHDECGIHHVPPAECTDVICKNAAASIQAKINWKIDVCKDFKSFSCSNQQNSLRAIKSPQEIADNQMLQLLSQNTTSGAFRKLGRLYESCLRQELNSSSIRLTMEKLGGYMPINALGPSTVMPLMLKMKQFGAPLLLLDIYYDLSYGRRPQVLLIIDIPPDVHYILQNYVRFHTPKAPLIKVNENVPKLLDEVLKNFLPSGLSIEQRESERQSIHHFVRELNHIRRNHIDRDFSNSFVVNNISALMESYPFLNWLELLPLNWNGPIVLRSPMYLRSLKTLLMSHPNRIIHNSLLMLFVLNALPGDVPAPLSCAKATMSLMPEASSSLFMSQFTDAVVRDAIARVSLTVITIIIRMWTFED</sequence>
<feature type="transmembrane region" description="Helical" evidence="3">
    <location>
        <begin position="90"/>
        <end position="110"/>
    </location>
</feature>
<evidence type="ECO:0000256" key="2">
    <source>
        <dbReference type="ARBA" id="ARBA00007357"/>
    </source>
</evidence>
<dbReference type="SUPFAM" id="SSF55486">
    <property type="entry name" value="Metalloproteases ('zincins'), catalytic domain"/>
    <property type="match status" value="1"/>
</dbReference>
<dbReference type="InterPro" id="IPR000718">
    <property type="entry name" value="Peptidase_M13"/>
</dbReference>
<evidence type="ECO:0000256" key="3">
    <source>
        <dbReference type="SAM" id="Phobius"/>
    </source>
</evidence>
<gene>
    <name evidence="5" type="ORF">CHIRRI_LOCUS11507</name>
</gene>
<dbReference type="Proteomes" id="UP001153620">
    <property type="component" value="Chromosome 3"/>
</dbReference>
<comment type="similarity">
    <text evidence="2">Belongs to the peptidase M13 family.</text>
</comment>
<keyword evidence="6" id="KW-1185">Reference proteome</keyword>
<dbReference type="GO" id="GO:0004222">
    <property type="term" value="F:metalloendopeptidase activity"/>
    <property type="evidence" value="ECO:0007669"/>
    <property type="project" value="InterPro"/>
</dbReference>
<protein>
    <recommendedName>
        <fullName evidence="4">Peptidase M13 N-terminal domain-containing protein</fullName>
    </recommendedName>
</protein>
<name>A0A9N9S4S2_9DIPT</name>
<evidence type="ECO:0000259" key="4">
    <source>
        <dbReference type="Pfam" id="PF05649"/>
    </source>
</evidence>
<proteinExistence type="inferred from homology"/>
<comment type="subcellular location">
    <subcellularLocation>
        <location evidence="1">Cell membrane</location>
        <topology evidence="1">Single-pass type II membrane protein</topology>
    </subcellularLocation>
</comment>
<organism evidence="5 6">
    <name type="scientific">Chironomus riparius</name>
    <dbReference type="NCBI Taxonomy" id="315576"/>
    <lineage>
        <taxon>Eukaryota</taxon>
        <taxon>Metazoa</taxon>
        <taxon>Ecdysozoa</taxon>
        <taxon>Arthropoda</taxon>
        <taxon>Hexapoda</taxon>
        <taxon>Insecta</taxon>
        <taxon>Pterygota</taxon>
        <taxon>Neoptera</taxon>
        <taxon>Endopterygota</taxon>
        <taxon>Diptera</taxon>
        <taxon>Nematocera</taxon>
        <taxon>Chironomoidea</taxon>
        <taxon>Chironomidae</taxon>
        <taxon>Chironominae</taxon>
        <taxon>Chironomus</taxon>
    </lineage>
</organism>
<dbReference type="OrthoDB" id="2016263at2759"/>
<dbReference type="Pfam" id="PF05649">
    <property type="entry name" value="Peptidase_M13_N"/>
    <property type="match status" value="1"/>
</dbReference>
<dbReference type="GO" id="GO:0005886">
    <property type="term" value="C:plasma membrane"/>
    <property type="evidence" value="ECO:0007669"/>
    <property type="project" value="UniProtKB-SubCell"/>
</dbReference>
<evidence type="ECO:0000313" key="6">
    <source>
        <dbReference type="Proteomes" id="UP001153620"/>
    </source>
</evidence>
<keyword evidence="3" id="KW-0812">Transmembrane</keyword>
<keyword evidence="3" id="KW-0472">Membrane</keyword>
<dbReference type="PANTHER" id="PTHR11733">
    <property type="entry name" value="ZINC METALLOPROTEASE FAMILY M13 NEPRILYSIN-RELATED"/>
    <property type="match status" value="1"/>
</dbReference>
<dbReference type="PANTHER" id="PTHR11733:SF209">
    <property type="entry name" value="FI20018P1"/>
    <property type="match status" value="1"/>
</dbReference>
<dbReference type="EMBL" id="OU895879">
    <property type="protein sequence ID" value="CAG9808671.1"/>
    <property type="molecule type" value="Genomic_DNA"/>
</dbReference>
<dbReference type="GO" id="GO:0006508">
    <property type="term" value="P:proteolysis"/>
    <property type="evidence" value="ECO:0007669"/>
    <property type="project" value="InterPro"/>
</dbReference>
<dbReference type="Gene3D" id="1.10.1380.10">
    <property type="entry name" value="Neutral endopeptidase , domain2"/>
    <property type="match status" value="1"/>
</dbReference>
<evidence type="ECO:0000313" key="5">
    <source>
        <dbReference type="EMBL" id="CAG9808671.1"/>
    </source>
</evidence>
<reference evidence="5" key="1">
    <citation type="submission" date="2022-01" db="EMBL/GenBank/DDBJ databases">
        <authorList>
            <person name="King R."/>
        </authorList>
    </citation>
    <scope>NUCLEOTIDE SEQUENCE</scope>
</reference>
<dbReference type="InterPro" id="IPR042089">
    <property type="entry name" value="Peptidase_M13_dom_2"/>
</dbReference>
<reference evidence="5" key="2">
    <citation type="submission" date="2022-10" db="EMBL/GenBank/DDBJ databases">
        <authorList>
            <consortium name="ENA_rothamsted_submissions"/>
            <consortium name="culmorum"/>
            <person name="King R."/>
        </authorList>
    </citation>
    <scope>NUCLEOTIDE SEQUENCE</scope>
</reference>
<accession>A0A9N9S4S2</accession>
<evidence type="ECO:0000256" key="1">
    <source>
        <dbReference type="ARBA" id="ARBA00004401"/>
    </source>
</evidence>
<feature type="domain" description="Peptidase M13 N-terminal" evidence="4">
    <location>
        <begin position="161"/>
        <end position="425"/>
    </location>
</feature>
<dbReference type="PROSITE" id="PS51885">
    <property type="entry name" value="NEPRILYSIN"/>
    <property type="match status" value="1"/>
</dbReference>
<dbReference type="AlphaFoldDB" id="A0A9N9S4S2"/>
<keyword evidence="3" id="KW-1133">Transmembrane helix</keyword>